<evidence type="ECO:0000313" key="2">
    <source>
        <dbReference type="Proteomes" id="UP000743899"/>
    </source>
</evidence>
<reference evidence="1 2" key="1">
    <citation type="submission" date="2020-01" db="EMBL/GenBank/DDBJ databases">
        <title>A novel Bacillus sp. from Pasinler.</title>
        <authorList>
            <person name="Adiguzel A."/>
            <person name="Ay H."/>
            <person name="Baltaci M.O."/>
        </authorList>
    </citation>
    <scope>NUCLEOTIDE SEQUENCE [LARGE SCALE GENOMIC DNA]</scope>
    <source>
        <strain evidence="1 2">P1</strain>
    </source>
</reference>
<dbReference type="Proteomes" id="UP000743899">
    <property type="component" value="Unassembled WGS sequence"/>
</dbReference>
<sequence length="184" mass="21118">MIPDWLFNAIRAKLRNPDYIKQEDITMLTVNMKPTEDEKQVAAFINISSVNAYFYIFEKIGNQYVTVFEDQLFVEGVQVVGVSPKNQILVVTGGGGGTGFWETYYYVIRYTPDGYKVVWQGIASNRANLELLGYRLQQYGMIGFDTNGKILTYAQKTVIPTQRGIFQIYLYNEQKGIYELSRTL</sequence>
<accession>A0ABX0A703</accession>
<name>A0ABX0A703_9BACI</name>
<dbReference type="RefSeq" id="WP_161920650.1">
    <property type="nucleotide sequence ID" value="NZ_JAACYS010000035.1"/>
</dbReference>
<evidence type="ECO:0000313" key="1">
    <source>
        <dbReference type="EMBL" id="NCU17819.1"/>
    </source>
</evidence>
<protein>
    <submittedName>
        <fullName evidence="1">Uncharacterized protein</fullName>
    </submittedName>
</protein>
<gene>
    <name evidence="1" type="ORF">GW534_08745</name>
</gene>
<organism evidence="1 2">
    <name type="scientific">Pallidibacillus pasinlerensis</name>
    <dbReference type="NCBI Taxonomy" id="2703818"/>
    <lineage>
        <taxon>Bacteria</taxon>
        <taxon>Bacillati</taxon>
        <taxon>Bacillota</taxon>
        <taxon>Bacilli</taxon>
        <taxon>Bacillales</taxon>
        <taxon>Bacillaceae</taxon>
        <taxon>Pallidibacillus</taxon>
    </lineage>
</organism>
<proteinExistence type="predicted"/>
<comment type="caution">
    <text evidence="1">The sequence shown here is derived from an EMBL/GenBank/DDBJ whole genome shotgun (WGS) entry which is preliminary data.</text>
</comment>
<dbReference type="EMBL" id="JAACYS010000035">
    <property type="protein sequence ID" value="NCU17819.1"/>
    <property type="molecule type" value="Genomic_DNA"/>
</dbReference>
<keyword evidence="2" id="KW-1185">Reference proteome</keyword>